<evidence type="ECO:0000256" key="6">
    <source>
        <dbReference type="ARBA" id="ARBA00022801"/>
    </source>
</evidence>
<proteinExistence type="inferred from homology"/>
<comment type="subunit">
    <text evidence="4 8">Homotetramer.</text>
</comment>
<comment type="similarity">
    <text evidence="3 8">Belongs to the transthyretin family. 5-hydroxyisourate hydrolase subfamily.</text>
</comment>
<evidence type="ECO:0000256" key="3">
    <source>
        <dbReference type="ARBA" id="ARBA00009850"/>
    </source>
</evidence>
<feature type="binding site" evidence="7">
    <location>
        <position position="109"/>
    </location>
    <ligand>
        <name>substrate</name>
    </ligand>
</feature>
<keyword evidence="6 8" id="KW-0378">Hydrolase</keyword>
<dbReference type="InterPro" id="IPR023419">
    <property type="entry name" value="Transthyretin_CS"/>
</dbReference>
<name>A0A6N8JB39_9BACT</name>
<accession>A0A6N8JB39</accession>
<comment type="caution">
    <text evidence="10">The sequence shown here is derived from an EMBL/GenBank/DDBJ whole genome shotgun (WGS) entry which is preliminary data.</text>
</comment>
<evidence type="ECO:0000313" key="10">
    <source>
        <dbReference type="EMBL" id="MVT41751.1"/>
    </source>
</evidence>
<dbReference type="PANTHER" id="PTHR10395">
    <property type="entry name" value="URICASE AND TRANSTHYRETIN-RELATED"/>
    <property type="match status" value="1"/>
</dbReference>
<dbReference type="RefSeq" id="WP_157300377.1">
    <property type="nucleotide sequence ID" value="NZ_BAAAZB010000006.1"/>
</dbReference>
<dbReference type="EMBL" id="WRXO01000003">
    <property type="protein sequence ID" value="MVT41751.1"/>
    <property type="molecule type" value="Genomic_DNA"/>
</dbReference>
<dbReference type="SMART" id="SM00095">
    <property type="entry name" value="TR_THY"/>
    <property type="match status" value="1"/>
</dbReference>
<dbReference type="PRINTS" id="PR00189">
    <property type="entry name" value="TRNSTHYRETIN"/>
</dbReference>
<protein>
    <recommendedName>
        <fullName evidence="8">5-hydroxyisourate hydrolase</fullName>
        <shortName evidence="8">HIU hydrolase</shortName>
        <shortName evidence="8">HIUHase</shortName>
        <ecNumber evidence="8">3.5.2.17</ecNumber>
    </recommendedName>
</protein>
<dbReference type="GO" id="GO:0006144">
    <property type="term" value="P:purine nucleobase metabolic process"/>
    <property type="evidence" value="ECO:0007669"/>
    <property type="project" value="UniProtKB-KW"/>
</dbReference>
<feature type="binding site" evidence="7">
    <location>
        <position position="45"/>
    </location>
    <ligand>
        <name>substrate</name>
    </ligand>
</feature>
<evidence type="ECO:0000256" key="8">
    <source>
        <dbReference type="RuleBase" id="RU361270"/>
    </source>
</evidence>
<organism evidence="10 11">
    <name type="scientific">Chitinophaga oryziterrae</name>
    <dbReference type="NCBI Taxonomy" id="1031224"/>
    <lineage>
        <taxon>Bacteria</taxon>
        <taxon>Pseudomonadati</taxon>
        <taxon>Bacteroidota</taxon>
        <taxon>Chitinophagia</taxon>
        <taxon>Chitinophagales</taxon>
        <taxon>Chitinophagaceae</taxon>
        <taxon>Chitinophaga</taxon>
    </lineage>
</organism>
<dbReference type="EC" id="3.5.2.17" evidence="8"/>
<dbReference type="SUPFAM" id="SSF49472">
    <property type="entry name" value="Transthyretin (synonym: prealbumin)"/>
    <property type="match status" value="1"/>
</dbReference>
<dbReference type="CDD" id="cd05822">
    <property type="entry name" value="TLP_HIUase"/>
    <property type="match status" value="1"/>
</dbReference>
<evidence type="ECO:0000256" key="2">
    <source>
        <dbReference type="ARBA" id="ARBA00002704"/>
    </source>
</evidence>
<evidence type="ECO:0000259" key="9">
    <source>
        <dbReference type="SMART" id="SM00095"/>
    </source>
</evidence>
<reference evidence="10 11" key="1">
    <citation type="submission" date="2019-12" db="EMBL/GenBank/DDBJ databases">
        <title>The draft genomic sequence of strain Chitinophaga oryziterrae JCM 16595.</title>
        <authorList>
            <person name="Zhang X."/>
        </authorList>
    </citation>
    <scope>NUCLEOTIDE SEQUENCE [LARGE SCALE GENOMIC DNA]</scope>
    <source>
        <strain evidence="10 11">JCM 16595</strain>
    </source>
</reference>
<dbReference type="Proteomes" id="UP000468388">
    <property type="component" value="Unassembled WGS sequence"/>
</dbReference>
<evidence type="ECO:0000256" key="1">
    <source>
        <dbReference type="ARBA" id="ARBA00001043"/>
    </source>
</evidence>
<evidence type="ECO:0000313" key="11">
    <source>
        <dbReference type="Proteomes" id="UP000468388"/>
    </source>
</evidence>
<dbReference type="Gene3D" id="2.60.40.180">
    <property type="entry name" value="Transthyretin/hydroxyisourate hydrolase domain"/>
    <property type="match status" value="1"/>
</dbReference>
<feature type="domain" description="Transthyretin/hydroxyisourate hydrolase" evidence="9">
    <location>
        <begin position="1"/>
        <end position="111"/>
    </location>
</feature>
<dbReference type="OrthoDB" id="9792386at2"/>
<evidence type="ECO:0000256" key="7">
    <source>
        <dbReference type="PIRSR" id="PIRSR600895-51"/>
    </source>
</evidence>
<comment type="catalytic activity">
    <reaction evidence="1 8">
        <text>5-hydroxyisourate + H2O = 5-hydroxy-2-oxo-4-ureido-2,5-dihydro-1H-imidazole-5-carboxylate + H(+)</text>
        <dbReference type="Rhea" id="RHEA:23736"/>
        <dbReference type="ChEBI" id="CHEBI:15377"/>
        <dbReference type="ChEBI" id="CHEBI:15378"/>
        <dbReference type="ChEBI" id="CHEBI:18072"/>
        <dbReference type="ChEBI" id="CHEBI:58639"/>
        <dbReference type="EC" id="3.5.2.17"/>
    </reaction>
</comment>
<evidence type="ECO:0000256" key="4">
    <source>
        <dbReference type="ARBA" id="ARBA00011881"/>
    </source>
</evidence>
<dbReference type="InterPro" id="IPR036817">
    <property type="entry name" value="Transthyretin/HIU_hydrolase_sf"/>
</dbReference>
<dbReference type="InterPro" id="IPR014306">
    <property type="entry name" value="Hydroxyisourate_hydrolase"/>
</dbReference>
<dbReference type="GO" id="GO:0033971">
    <property type="term" value="F:hydroxyisourate hydrolase activity"/>
    <property type="evidence" value="ECO:0007669"/>
    <property type="project" value="UniProtKB-EC"/>
</dbReference>
<evidence type="ECO:0000256" key="5">
    <source>
        <dbReference type="ARBA" id="ARBA00022631"/>
    </source>
</evidence>
<comment type="function">
    <text evidence="2">Catalyzes the hydrolysis of 5-hydroxyisourate (HIU) to 2-oxo-4-hydroxy-4-carboxy-5-ureidoimidazoline (OHCU).</text>
</comment>
<dbReference type="PROSITE" id="PS00769">
    <property type="entry name" value="TRANSTHYRETIN_2"/>
    <property type="match status" value="1"/>
</dbReference>
<feature type="binding site" evidence="7">
    <location>
        <position position="7"/>
    </location>
    <ligand>
        <name>substrate</name>
    </ligand>
</feature>
<keyword evidence="11" id="KW-1185">Reference proteome</keyword>
<dbReference type="Pfam" id="PF00576">
    <property type="entry name" value="Transthyretin"/>
    <property type="match status" value="1"/>
</dbReference>
<gene>
    <name evidence="10" type="primary">uraH</name>
    <name evidence="10" type="ORF">GO495_14270</name>
</gene>
<dbReference type="NCBIfam" id="TIGR02962">
    <property type="entry name" value="hdxy_isourate"/>
    <property type="match status" value="1"/>
</dbReference>
<sequence>MTKITTHVLDTSRGIAAQNVPVVLYQQHDDYWDVVAANNTGKDGRISEFATQNRELTPGIYKLKFETKEYFDHHSITTFFPFVEIVFTVNKGEHYHVPLLLSPFGYSAYRGS</sequence>
<dbReference type="PANTHER" id="PTHR10395:SF7">
    <property type="entry name" value="5-HYDROXYISOURATE HYDROLASE"/>
    <property type="match status" value="1"/>
</dbReference>
<dbReference type="AlphaFoldDB" id="A0A6N8JB39"/>
<dbReference type="InterPro" id="IPR023416">
    <property type="entry name" value="Transthyretin/HIU_hydrolase_d"/>
</dbReference>
<dbReference type="InterPro" id="IPR000895">
    <property type="entry name" value="Transthyretin/HIU_hydrolase"/>
</dbReference>
<keyword evidence="5 8" id="KW-0659">Purine metabolism</keyword>